<proteinExistence type="predicted"/>
<feature type="domain" description="RNA polymerase sigma-70 region 4" evidence="1">
    <location>
        <begin position="84"/>
        <end position="128"/>
    </location>
</feature>
<dbReference type="AlphaFoldDB" id="A0A9D1LPX3"/>
<comment type="caution">
    <text evidence="2">The sequence shown here is derived from an EMBL/GenBank/DDBJ whole genome shotgun (WGS) entry which is preliminary data.</text>
</comment>
<evidence type="ECO:0000259" key="1">
    <source>
        <dbReference type="Pfam" id="PF04545"/>
    </source>
</evidence>
<dbReference type="InterPro" id="IPR013324">
    <property type="entry name" value="RNA_pol_sigma_r3/r4-like"/>
</dbReference>
<dbReference type="InterPro" id="IPR036388">
    <property type="entry name" value="WH-like_DNA-bd_sf"/>
</dbReference>
<protein>
    <recommendedName>
        <fullName evidence="1">RNA polymerase sigma-70 region 4 domain-containing protein</fullName>
    </recommendedName>
</protein>
<organism evidence="2 3">
    <name type="scientific">Candidatus Fimadaptatus faecigallinarum</name>
    <dbReference type="NCBI Taxonomy" id="2840814"/>
    <lineage>
        <taxon>Bacteria</taxon>
        <taxon>Bacillati</taxon>
        <taxon>Bacillota</taxon>
        <taxon>Clostridia</taxon>
        <taxon>Eubacteriales</taxon>
        <taxon>Candidatus Fimadaptatus</taxon>
    </lineage>
</organism>
<gene>
    <name evidence="2" type="ORF">IAC59_00960</name>
</gene>
<dbReference type="Gene3D" id="1.10.10.10">
    <property type="entry name" value="Winged helix-like DNA-binding domain superfamily/Winged helix DNA-binding domain"/>
    <property type="match status" value="1"/>
</dbReference>
<dbReference type="Proteomes" id="UP000824123">
    <property type="component" value="Unassembled WGS sequence"/>
</dbReference>
<dbReference type="GO" id="GO:0003700">
    <property type="term" value="F:DNA-binding transcription factor activity"/>
    <property type="evidence" value="ECO:0007669"/>
    <property type="project" value="InterPro"/>
</dbReference>
<reference evidence="2" key="1">
    <citation type="submission" date="2020-10" db="EMBL/GenBank/DDBJ databases">
        <authorList>
            <person name="Gilroy R."/>
        </authorList>
    </citation>
    <scope>NUCLEOTIDE SEQUENCE</scope>
    <source>
        <strain evidence="2">ChiSxjej2B14-8506</strain>
    </source>
</reference>
<name>A0A9D1LPX3_9FIRM</name>
<reference evidence="2" key="2">
    <citation type="journal article" date="2021" name="PeerJ">
        <title>Extensive microbial diversity within the chicken gut microbiome revealed by metagenomics and culture.</title>
        <authorList>
            <person name="Gilroy R."/>
            <person name="Ravi A."/>
            <person name="Getino M."/>
            <person name="Pursley I."/>
            <person name="Horton D.L."/>
            <person name="Alikhan N.F."/>
            <person name="Baker D."/>
            <person name="Gharbi K."/>
            <person name="Hall N."/>
            <person name="Watson M."/>
            <person name="Adriaenssens E.M."/>
            <person name="Foster-Nyarko E."/>
            <person name="Jarju S."/>
            <person name="Secka A."/>
            <person name="Antonio M."/>
            <person name="Oren A."/>
            <person name="Chaudhuri R.R."/>
            <person name="La Ragione R."/>
            <person name="Hildebrand F."/>
            <person name="Pallen M.J."/>
        </authorList>
    </citation>
    <scope>NUCLEOTIDE SEQUENCE</scope>
    <source>
        <strain evidence="2">ChiSxjej2B14-8506</strain>
    </source>
</reference>
<dbReference type="Pfam" id="PF04545">
    <property type="entry name" value="Sigma70_r4"/>
    <property type="match status" value="1"/>
</dbReference>
<sequence length="175" mass="19346">MMTAMVILVRCRRALDRKRALDERERCLRDSASNVVPHYDNSGAGGGAYGDAMAALMAQLDALAQERAAEQRVYATELAAANLALDALSRMERTVLYRYYIAGQSVAGIAKALDRTRGTVQRIKSRGILHAKSIQLDMPDWYLCAVGEDVQLPRTGLVDRLNAVKIQNDTPMIHQ</sequence>
<dbReference type="GO" id="GO:0006352">
    <property type="term" value="P:DNA-templated transcription initiation"/>
    <property type="evidence" value="ECO:0007669"/>
    <property type="project" value="InterPro"/>
</dbReference>
<dbReference type="InterPro" id="IPR007630">
    <property type="entry name" value="RNA_pol_sigma70_r4"/>
</dbReference>
<dbReference type="SUPFAM" id="SSF88659">
    <property type="entry name" value="Sigma3 and sigma4 domains of RNA polymerase sigma factors"/>
    <property type="match status" value="1"/>
</dbReference>
<evidence type="ECO:0000313" key="2">
    <source>
        <dbReference type="EMBL" id="HIU45812.1"/>
    </source>
</evidence>
<accession>A0A9D1LPX3</accession>
<dbReference type="EMBL" id="DVNK01000006">
    <property type="protein sequence ID" value="HIU45812.1"/>
    <property type="molecule type" value="Genomic_DNA"/>
</dbReference>
<evidence type="ECO:0000313" key="3">
    <source>
        <dbReference type="Proteomes" id="UP000824123"/>
    </source>
</evidence>